<evidence type="ECO:0000256" key="4">
    <source>
        <dbReference type="ARBA" id="ARBA00023002"/>
    </source>
</evidence>
<dbReference type="Proteomes" id="UP001216579">
    <property type="component" value="Unassembled WGS sequence"/>
</dbReference>
<dbReference type="SUPFAM" id="SSF54373">
    <property type="entry name" value="FAD-linked reductases, C-terminal domain"/>
    <property type="match status" value="1"/>
</dbReference>
<keyword evidence="4 6" id="KW-0560">Oxidoreductase</keyword>
<reference evidence="6 7" key="1">
    <citation type="submission" date="2023-03" db="EMBL/GenBank/DDBJ databases">
        <title>Draft genome sequence of Streptomyces sp. RB6PN23 isolated from peat swamp forest in Thailand.</title>
        <authorList>
            <person name="Klaysubun C."/>
            <person name="Duangmal K."/>
        </authorList>
    </citation>
    <scope>NUCLEOTIDE SEQUENCE [LARGE SCALE GENOMIC DNA]</scope>
    <source>
        <strain evidence="6 7">RB6PN23</strain>
    </source>
</reference>
<dbReference type="GO" id="GO:0050131">
    <property type="term" value="F:N-methyl-L-amino-acid oxidase activity"/>
    <property type="evidence" value="ECO:0007669"/>
    <property type="project" value="UniProtKB-EC"/>
</dbReference>
<dbReference type="PANTHER" id="PTHR10961">
    <property type="entry name" value="PEROXISOMAL SARCOSINE OXIDASE"/>
    <property type="match status" value="1"/>
</dbReference>
<dbReference type="EC" id="1.5.3.2" evidence="6"/>
<proteinExistence type="predicted"/>
<keyword evidence="2" id="KW-0285">Flavoprotein</keyword>
<comment type="caution">
    <text evidence="6">The sequence shown here is derived from an EMBL/GenBank/DDBJ whole genome shotgun (WGS) entry which is preliminary data.</text>
</comment>
<dbReference type="PANTHER" id="PTHR10961:SF7">
    <property type="entry name" value="FAD DEPENDENT OXIDOREDUCTASE DOMAIN-CONTAINING PROTEIN"/>
    <property type="match status" value="1"/>
</dbReference>
<dbReference type="InterPro" id="IPR045170">
    <property type="entry name" value="MTOX"/>
</dbReference>
<dbReference type="Gene3D" id="3.50.50.60">
    <property type="entry name" value="FAD/NAD(P)-binding domain"/>
    <property type="match status" value="1"/>
</dbReference>
<evidence type="ECO:0000256" key="3">
    <source>
        <dbReference type="ARBA" id="ARBA00022827"/>
    </source>
</evidence>
<dbReference type="NCBIfam" id="NF008425">
    <property type="entry name" value="PRK11259.1"/>
    <property type="match status" value="1"/>
</dbReference>
<evidence type="ECO:0000313" key="7">
    <source>
        <dbReference type="Proteomes" id="UP001216579"/>
    </source>
</evidence>
<evidence type="ECO:0000256" key="2">
    <source>
        <dbReference type="ARBA" id="ARBA00022630"/>
    </source>
</evidence>
<dbReference type="RefSeq" id="WP_276093913.1">
    <property type="nucleotide sequence ID" value="NZ_JARJBC010000008.1"/>
</dbReference>
<dbReference type="EMBL" id="JARJBC010000008">
    <property type="protein sequence ID" value="MDF3290502.1"/>
    <property type="molecule type" value="Genomic_DNA"/>
</dbReference>
<dbReference type="InterPro" id="IPR006076">
    <property type="entry name" value="FAD-dep_OxRdtase"/>
</dbReference>
<keyword evidence="3" id="KW-0274">FAD</keyword>
<dbReference type="Gene3D" id="3.30.9.10">
    <property type="entry name" value="D-Amino Acid Oxidase, subunit A, domain 2"/>
    <property type="match status" value="1"/>
</dbReference>
<sequence length="380" mass="40348">MSEPAADVAVVGLGAWGSSALWQLARRGVRVLGIERYGRGHSLGASHGGSRMFRVTCLEHSGLVPLARRSLDLWRHLERESGQRLLLDCGGLLIGAPDSQVVAGTLAAARQHAIEVAVLGRDELVRRYPQHAGLAPGDIGVWEPSAKLIRPEAAVRAALDLAEAAGATVFTDTRVTGIEPDPEGVWLHTPTRSLRVGRVVVTVGSWLPSLVPVPALRVARMPVTWFRPLPGALPYALEQFPVFMRQIGENTVLWGCGSEGPYDIKLGLEQFGGTAVALDPDSSDRSVDSADWNELCGYLPTFLPGLEAAPSRVAVCMLTLSPDGQFVVGALPHAPNVIVAGGDNAHGFKHATGLGEALADLAVGASPRVDLSFTDVKRYL</sequence>
<protein>
    <submittedName>
        <fullName evidence="6">N-methyl-L-tryptophan oxidase</fullName>
        <ecNumber evidence="6">1.5.3.2</ecNumber>
    </submittedName>
</protein>
<dbReference type="Pfam" id="PF01266">
    <property type="entry name" value="DAO"/>
    <property type="match status" value="1"/>
</dbReference>
<name>A0ABT5ZKZ1_9ACTN</name>
<feature type="domain" description="FAD dependent oxidoreductase" evidence="5">
    <location>
        <begin position="7"/>
        <end position="361"/>
    </location>
</feature>
<accession>A0ABT5ZKZ1</accession>
<organism evidence="6 7">
    <name type="scientific">Streptomyces silvisoli</name>
    <dbReference type="NCBI Taxonomy" id="3034235"/>
    <lineage>
        <taxon>Bacteria</taxon>
        <taxon>Bacillati</taxon>
        <taxon>Actinomycetota</taxon>
        <taxon>Actinomycetes</taxon>
        <taxon>Kitasatosporales</taxon>
        <taxon>Streptomycetaceae</taxon>
        <taxon>Streptomyces</taxon>
    </lineage>
</organism>
<evidence type="ECO:0000259" key="5">
    <source>
        <dbReference type="Pfam" id="PF01266"/>
    </source>
</evidence>
<gene>
    <name evidence="6" type="primary">solA</name>
    <name evidence="6" type="ORF">P3G67_14845</name>
</gene>
<evidence type="ECO:0000313" key="6">
    <source>
        <dbReference type="EMBL" id="MDF3290502.1"/>
    </source>
</evidence>
<keyword evidence="7" id="KW-1185">Reference proteome</keyword>
<comment type="cofactor">
    <cofactor evidence="1">
        <name>FAD</name>
        <dbReference type="ChEBI" id="CHEBI:57692"/>
    </cofactor>
</comment>
<dbReference type="InterPro" id="IPR036188">
    <property type="entry name" value="FAD/NAD-bd_sf"/>
</dbReference>
<dbReference type="SUPFAM" id="SSF51905">
    <property type="entry name" value="FAD/NAD(P)-binding domain"/>
    <property type="match status" value="1"/>
</dbReference>
<evidence type="ECO:0000256" key="1">
    <source>
        <dbReference type="ARBA" id="ARBA00001974"/>
    </source>
</evidence>